<proteinExistence type="predicted"/>
<dbReference type="EMBL" id="QGKX02001290">
    <property type="protein sequence ID" value="KAF3535011.1"/>
    <property type="molecule type" value="Genomic_DNA"/>
</dbReference>
<protein>
    <submittedName>
        <fullName evidence="2">Uncharacterized protein</fullName>
    </submittedName>
</protein>
<evidence type="ECO:0000256" key="1">
    <source>
        <dbReference type="SAM" id="MobiDB-lite"/>
    </source>
</evidence>
<dbReference type="AlphaFoldDB" id="A0A8S9Q2A7"/>
<comment type="caution">
    <text evidence="2">The sequence shown here is derived from an EMBL/GenBank/DDBJ whole genome shotgun (WGS) entry which is preliminary data.</text>
</comment>
<feature type="region of interest" description="Disordered" evidence="1">
    <location>
        <begin position="1"/>
        <end position="28"/>
    </location>
</feature>
<accession>A0A8S9Q2A7</accession>
<gene>
    <name evidence="2" type="ORF">F2Q69_00022580</name>
</gene>
<evidence type="ECO:0000313" key="3">
    <source>
        <dbReference type="Proteomes" id="UP000712600"/>
    </source>
</evidence>
<evidence type="ECO:0000313" key="2">
    <source>
        <dbReference type="EMBL" id="KAF3535011.1"/>
    </source>
</evidence>
<sequence length="80" mass="8561">MSNSGLLECTGYSPSSMTKSRNKGKLLGKNTQCRISPSVRSPVQAKQTKNEKVGKDELQFGQFSLLVVGLAEALSRTSVG</sequence>
<dbReference type="Proteomes" id="UP000712600">
    <property type="component" value="Unassembled WGS sequence"/>
</dbReference>
<reference evidence="2" key="1">
    <citation type="submission" date="2019-12" db="EMBL/GenBank/DDBJ databases">
        <title>Genome sequencing and annotation of Brassica cretica.</title>
        <authorList>
            <person name="Studholme D.J."/>
            <person name="Sarris P."/>
        </authorList>
    </citation>
    <scope>NUCLEOTIDE SEQUENCE</scope>
    <source>
        <strain evidence="2">PFS-109/04</strain>
        <tissue evidence="2">Leaf</tissue>
    </source>
</reference>
<name>A0A8S9Q2A7_BRACR</name>
<organism evidence="2 3">
    <name type="scientific">Brassica cretica</name>
    <name type="common">Mustard</name>
    <dbReference type="NCBI Taxonomy" id="69181"/>
    <lineage>
        <taxon>Eukaryota</taxon>
        <taxon>Viridiplantae</taxon>
        <taxon>Streptophyta</taxon>
        <taxon>Embryophyta</taxon>
        <taxon>Tracheophyta</taxon>
        <taxon>Spermatophyta</taxon>
        <taxon>Magnoliopsida</taxon>
        <taxon>eudicotyledons</taxon>
        <taxon>Gunneridae</taxon>
        <taxon>Pentapetalae</taxon>
        <taxon>rosids</taxon>
        <taxon>malvids</taxon>
        <taxon>Brassicales</taxon>
        <taxon>Brassicaceae</taxon>
        <taxon>Brassiceae</taxon>
        <taxon>Brassica</taxon>
    </lineage>
</organism>